<sequence>MGMDPRESLQHQLRPIGLCRMEVLVDALLQAFGNEPQHASVVLARAHALSLAPVEGRRGDLVWQVCHGDADRAPQVDLRWGLHRLTLEAPENASTLDMVRAFERRLGDKNEPMAFSAIADHVSRLTPAQHTGLFHDLAMAAEEARAAHADAQSLQEHGPWQAWLIGASRAGHEAALLACIGMGASVRMPDVNANTPLHHAARFGHAHLVSPLVESGADVSALNGQGWAPLHLASLHKHARVPAGVVEPPRACTSVRTAMSKPKPYDALGEVPGNVAPSQPVRYWHRALLGGGFVFGVVYVSAMGIAWLIPNPDGQLIRFTDALTGGLVTGYHVLTAGISARAPAREFIELVSYHHPLATWTRIGASLLLAGYLAVRVFLKEAKPVSNTWHLAGPQLLEGQEAIAEARRRSLTPKEAEADPFALSLHPDLVLSKKQWARHVLLTGSVGSGKSVILKHILEQLTRMKDAKLFLYDIKGDFTSIFKRPIIVSPFDARSYVWDVAADVRTPTQAAAFAASLIPEGEGSSKFWTMAAQDLFIGCVRELQNTQPSAWGFPELAQLLRRPAVAMCEGMRHHYPRGAALVVNAESQTTASVLSTLGGFTRLIDDLATAWPKVGKRRFSMTEWIRDDYTGRKQIIVQSGPDPTLTKAYIAAMINVAVPDLIGPALPDNESGRGLYFVFDELTSAGRLNIDPLLALGRSKGVVAVMAVQDHAQIELVYGEKTAQAFSSLVGTHVVCQVQMGATRDKLANQLGKRKIAWRSHEDKATVHEESRALVSGGELTDRLGFRKGKRYGPEKWGIEAIVQMGGDVLLLAWPGKTYPQVREGQEPAEWTTMPAGPVEGDATQSATLPGGAFAFPITQGGVEDVQRVLAMTPEEIDALFKR</sequence>
<evidence type="ECO:0000313" key="2">
    <source>
        <dbReference type="Proteomes" id="UP001172386"/>
    </source>
</evidence>
<accession>A0ACC2ZSJ7</accession>
<protein>
    <submittedName>
        <fullName evidence="1">Uncharacterized protein</fullName>
    </submittedName>
</protein>
<dbReference type="EMBL" id="JAPDRQ010000334">
    <property type="protein sequence ID" value="KAJ9650519.1"/>
    <property type="molecule type" value="Genomic_DNA"/>
</dbReference>
<organism evidence="1 2">
    <name type="scientific">Neophaeococcomyces mojaviensis</name>
    <dbReference type="NCBI Taxonomy" id="3383035"/>
    <lineage>
        <taxon>Eukaryota</taxon>
        <taxon>Fungi</taxon>
        <taxon>Dikarya</taxon>
        <taxon>Ascomycota</taxon>
        <taxon>Pezizomycotina</taxon>
        <taxon>Eurotiomycetes</taxon>
        <taxon>Chaetothyriomycetidae</taxon>
        <taxon>Chaetothyriales</taxon>
        <taxon>Chaetothyriales incertae sedis</taxon>
        <taxon>Neophaeococcomyces</taxon>
    </lineage>
</organism>
<evidence type="ECO:0000313" key="1">
    <source>
        <dbReference type="EMBL" id="KAJ9650519.1"/>
    </source>
</evidence>
<reference evidence="1" key="1">
    <citation type="submission" date="2022-10" db="EMBL/GenBank/DDBJ databases">
        <title>Culturing micro-colonial fungi from biological soil crusts in the Mojave desert and describing Neophaeococcomyces mojavensis, and introducing the new genera and species Taxawa tesnikishii.</title>
        <authorList>
            <person name="Kurbessoian T."/>
            <person name="Stajich J.E."/>
        </authorList>
    </citation>
    <scope>NUCLEOTIDE SEQUENCE</scope>
    <source>
        <strain evidence="1">JES_112</strain>
    </source>
</reference>
<name>A0ACC2ZSJ7_9EURO</name>
<proteinExistence type="predicted"/>
<keyword evidence="2" id="KW-1185">Reference proteome</keyword>
<gene>
    <name evidence="1" type="ORF">H2198_010178</name>
</gene>
<dbReference type="Proteomes" id="UP001172386">
    <property type="component" value="Unassembled WGS sequence"/>
</dbReference>
<comment type="caution">
    <text evidence="1">The sequence shown here is derived from an EMBL/GenBank/DDBJ whole genome shotgun (WGS) entry which is preliminary data.</text>
</comment>